<dbReference type="InterPro" id="IPR020802">
    <property type="entry name" value="TesA-like"/>
</dbReference>
<dbReference type="AlphaFoldDB" id="A0A2L0EW82"/>
<gene>
    <name evidence="2" type="ORF">SOCE26_050040</name>
</gene>
<evidence type="ECO:0000313" key="2">
    <source>
        <dbReference type="EMBL" id="AUX43554.1"/>
    </source>
</evidence>
<dbReference type="Proteomes" id="UP000238348">
    <property type="component" value="Chromosome"/>
</dbReference>
<protein>
    <recommendedName>
        <fullName evidence="1">Carrier domain-containing protein</fullName>
    </recommendedName>
</protein>
<dbReference type="Gene3D" id="1.10.1200.10">
    <property type="entry name" value="ACP-like"/>
    <property type="match status" value="1"/>
</dbReference>
<dbReference type="EMBL" id="CP012673">
    <property type="protein sequence ID" value="AUX43554.1"/>
    <property type="molecule type" value="Genomic_DNA"/>
</dbReference>
<dbReference type="Gene3D" id="3.40.50.1820">
    <property type="entry name" value="alpha/beta hydrolase"/>
    <property type="match status" value="1"/>
</dbReference>
<dbReference type="InterPro" id="IPR001031">
    <property type="entry name" value="Thioesterase"/>
</dbReference>
<dbReference type="InterPro" id="IPR009081">
    <property type="entry name" value="PP-bd_ACP"/>
</dbReference>
<reference evidence="2 3" key="1">
    <citation type="submission" date="2015-09" db="EMBL/GenBank/DDBJ databases">
        <title>Sorangium comparison.</title>
        <authorList>
            <person name="Zaburannyi N."/>
            <person name="Bunk B."/>
            <person name="Overmann J."/>
            <person name="Mueller R."/>
        </authorList>
    </citation>
    <scope>NUCLEOTIDE SEQUENCE [LARGE SCALE GENOMIC DNA]</scope>
    <source>
        <strain evidence="2 3">So ce26</strain>
    </source>
</reference>
<dbReference type="SMART" id="SM00824">
    <property type="entry name" value="PKS_TE"/>
    <property type="match status" value="1"/>
</dbReference>
<dbReference type="InterPro" id="IPR029058">
    <property type="entry name" value="AB_hydrolase_fold"/>
</dbReference>
<name>A0A2L0EW82_SORCE</name>
<dbReference type="PROSITE" id="PS50075">
    <property type="entry name" value="CARRIER"/>
    <property type="match status" value="1"/>
</dbReference>
<proteinExistence type="predicted"/>
<dbReference type="InterPro" id="IPR036736">
    <property type="entry name" value="ACP-like_sf"/>
</dbReference>
<dbReference type="Pfam" id="PF00975">
    <property type="entry name" value="Thioesterase"/>
    <property type="match status" value="1"/>
</dbReference>
<evidence type="ECO:0000313" key="3">
    <source>
        <dbReference type="Proteomes" id="UP000238348"/>
    </source>
</evidence>
<accession>A0A2L0EW82</accession>
<dbReference type="SUPFAM" id="SSF53474">
    <property type="entry name" value="alpha/beta-Hydrolases"/>
    <property type="match status" value="1"/>
</dbReference>
<organism evidence="2 3">
    <name type="scientific">Sorangium cellulosum</name>
    <name type="common">Polyangium cellulosum</name>
    <dbReference type="NCBI Taxonomy" id="56"/>
    <lineage>
        <taxon>Bacteria</taxon>
        <taxon>Pseudomonadati</taxon>
        <taxon>Myxococcota</taxon>
        <taxon>Polyangia</taxon>
        <taxon>Polyangiales</taxon>
        <taxon>Polyangiaceae</taxon>
        <taxon>Sorangium</taxon>
    </lineage>
</organism>
<evidence type="ECO:0000259" key="1">
    <source>
        <dbReference type="PROSITE" id="PS50075"/>
    </source>
</evidence>
<sequence>MSRLREAFHVKLPLETLFSAPTLGALAERVDDAVRGAGAPLAASPAARPRPRSCVVPLVDGSEPGTIVLVPAVGGHLSAHMMRLAHAIGGRRPVVGLTTPAHAGLGGMPRTMAELCAQYAQGIMTQTSGGPLALVGYCFGGLSALELAVQLEDAGADVEQVIMLETEAPGSANPSPGPFDRAAALCRVARVWGLDVDAATLQGLSEEQAIQRVAASISTADLASTDVESTLRAILDSQEAHLGMLDSWTLRMPDVPVHLLRVSALREDAPQDYGWAAHRALASVQGLPGDHFGIVRPAYMETTSRALGELLTHPGGARPRAGAPTPG</sequence>
<dbReference type="SUPFAM" id="SSF47336">
    <property type="entry name" value="ACP-like"/>
    <property type="match status" value="1"/>
</dbReference>
<feature type="domain" description="Carrier" evidence="1">
    <location>
        <begin position="1"/>
        <end position="34"/>
    </location>
</feature>